<dbReference type="SUPFAM" id="SSF56204">
    <property type="entry name" value="Hect, E3 ligase catalytic domain"/>
    <property type="match status" value="1"/>
</dbReference>
<organism evidence="5 6">
    <name type="scientific">Hucho hucho</name>
    <name type="common">huchen</name>
    <dbReference type="NCBI Taxonomy" id="62062"/>
    <lineage>
        <taxon>Eukaryota</taxon>
        <taxon>Metazoa</taxon>
        <taxon>Chordata</taxon>
        <taxon>Craniata</taxon>
        <taxon>Vertebrata</taxon>
        <taxon>Euteleostomi</taxon>
        <taxon>Actinopterygii</taxon>
        <taxon>Neopterygii</taxon>
        <taxon>Teleostei</taxon>
        <taxon>Protacanthopterygii</taxon>
        <taxon>Salmoniformes</taxon>
        <taxon>Salmonidae</taxon>
        <taxon>Salmoninae</taxon>
        <taxon>Hucho</taxon>
    </lineage>
</organism>
<proteinExistence type="predicted"/>
<reference evidence="5" key="2">
    <citation type="submission" date="2025-08" db="UniProtKB">
        <authorList>
            <consortium name="Ensembl"/>
        </authorList>
    </citation>
    <scope>IDENTIFICATION</scope>
</reference>
<keyword evidence="2 3" id="KW-0833">Ubl conjugation pathway</keyword>
<dbReference type="AlphaFoldDB" id="A0A4W5QAY5"/>
<comment type="caution">
    <text evidence="3">Lacks conserved residue(s) required for the propagation of feature annotation.</text>
</comment>
<keyword evidence="1" id="KW-0808">Transferase</keyword>
<dbReference type="GO" id="GO:0004842">
    <property type="term" value="F:ubiquitin-protein transferase activity"/>
    <property type="evidence" value="ECO:0007669"/>
    <property type="project" value="InterPro"/>
</dbReference>
<dbReference type="PROSITE" id="PS50237">
    <property type="entry name" value="HECT"/>
    <property type="match status" value="1"/>
</dbReference>
<reference evidence="5" key="3">
    <citation type="submission" date="2025-09" db="UniProtKB">
        <authorList>
            <consortium name="Ensembl"/>
        </authorList>
    </citation>
    <scope>IDENTIFICATION</scope>
</reference>
<dbReference type="InterPro" id="IPR035983">
    <property type="entry name" value="Hect_E3_ubiquitin_ligase"/>
</dbReference>
<evidence type="ECO:0000259" key="4">
    <source>
        <dbReference type="PROSITE" id="PS50237"/>
    </source>
</evidence>
<dbReference type="SMART" id="SM00119">
    <property type="entry name" value="HECTc"/>
    <property type="match status" value="1"/>
</dbReference>
<name>A0A4W5QAY5_9TELE</name>
<dbReference type="STRING" id="62062.ENSHHUP00000071303"/>
<dbReference type="InterPro" id="IPR000569">
    <property type="entry name" value="HECT_dom"/>
</dbReference>
<evidence type="ECO:0000256" key="1">
    <source>
        <dbReference type="ARBA" id="ARBA00022679"/>
    </source>
</evidence>
<dbReference type="Proteomes" id="UP000314982">
    <property type="component" value="Unassembled WGS sequence"/>
</dbReference>
<dbReference type="FunFam" id="3.30.2160.10:FF:000010">
    <property type="entry name" value="E3 ubiquitin-protein ligase HERC2 isoform X2"/>
    <property type="match status" value="1"/>
</dbReference>
<dbReference type="InterPro" id="IPR042469">
    <property type="entry name" value="HECTD3"/>
</dbReference>
<sequence>MEFNLIDTYLCPVGVLLGIAIRTGSPLSLNLAEPVWKQLAGMNLTIADLSEVLYLQCLLLCVDNEATAEEFEAMTLPFTVPNASGQDIQLSSKYSHITLENRAEYVRLAINYRLHEFDEQVSAVREGMARVVPVPLLSLFTGYELETMVCGSPDIPLHLLKSVATYKGVEPTSPLIHWFWEVMESFSNTERSLFLRFVWGRTRLPRTIADFRGRDFVVQVRTVRQSVN</sequence>
<protein>
    <recommendedName>
        <fullName evidence="4">HECT domain-containing protein</fullName>
    </recommendedName>
</protein>
<keyword evidence="6" id="KW-1185">Reference proteome</keyword>
<evidence type="ECO:0000256" key="2">
    <source>
        <dbReference type="ARBA" id="ARBA00022786"/>
    </source>
</evidence>
<dbReference type="Pfam" id="PF00632">
    <property type="entry name" value="HECT"/>
    <property type="match status" value="1"/>
</dbReference>
<dbReference type="GeneTree" id="ENSGT00940000154975"/>
<dbReference type="Gene3D" id="3.90.1750.10">
    <property type="entry name" value="Hect, E3 ligase catalytic domains"/>
    <property type="match status" value="1"/>
</dbReference>
<dbReference type="Ensembl" id="ENSHHUT00000073677.1">
    <property type="protein sequence ID" value="ENSHHUP00000071303.1"/>
    <property type="gene ID" value="ENSHHUG00000041908.1"/>
</dbReference>
<evidence type="ECO:0000313" key="6">
    <source>
        <dbReference type="Proteomes" id="UP000314982"/>
    </source>
</evidence>
<evidence type="ECO:0000256" key="3">
    <source>
        <dbReference type="PROSITE-ProRule" id="PRU00104"/>
    </source>
</evidence>
<evidence type="ECO:0000313" key="5">
    <source>
        <dbReference type="Ensembl" id="ENSHHUP00000071303.1"/>
    </source>
</evidence>
<dbReference type="PANTHER" id="PTHR46654:SF1">
    <property type="entry name" value="E3 UBIQUITIN-PROTEIN LIGASE HECTD3"/>
    <property type="match status" value="1"/>
</dbReference>
<reference evidence="6" key="1">
    <citation type="submission" date="2018-06" db="EMBL/GenBank/DDBJ databases">
        <title>Genome assembly of Danube salmon.</title>
        <authorList>
            <person name="Macqueen D.J."/>
            <person name="Gundappa M.K."/>
        </authorList>
    </citation>
    <scope>NUCLEOTIDE SEQUENCE [LARGE SCALE GENOMIC DNA]</scope>
</reference>
<accession>A0A4W5QAY5</accession>
<dbReference type="Gene3D" id="3.30.2160.10">
    <property type="entry name" value="Hect, E3 ligase catalytic domain"/>
    <property type="match status" value="1"/>
</dbReference>
<dbReference type="Gene3D" id="3.30.2410.10">
    <property type="entry name" value="Hect, E3 ligase catalytic domain"/>
    <property type="match status" value="1"/>
</dbReference>
<dbReference type="PANTHER" id="PTHR46654">
    <property type="entry name" value="E3 UBIQUITIN-PROTEIN LIGASE HECTD3"/>
    <property type="match status" value="1"/>
</dbReference>
<feature type="domain" description="HECT" evidence="4">
    <location>
        <begin position="13"/>
        <end position="205"/>
    </location>
</feature>